<protein>
    <submittedName>
        <fullName evidence="1">Uncharacterized protein</fullName>
    </submittedName>
</protein>
<dbReference type="Proteomes" id="UP001230496">
    <property type="component" value="Chromosome"/>
</dbReference>
<reference evidence="1 2" key="1">
    <citation type="submission" date="2023-08" db="EMBL/GenBank/DDBJ databases">
        <title>Comparative genomics and taxonomic characterization of three novel marine species of genus Marivirga.</title>
        <authorList>
            <person name="Muhammad N."/>
            <person name="Kim S.-G."/>
        </authorList>
    </citation>
    <scope>NUCLEOTIDE SEQUENCE [LARGE SCALE GENOMIC DNA]</scope>
    <source>
        <strain evidence="1 2">BDSF4-3</strain>
    </source>
</reference>
<dbReference type="KEGG" id="msaa:QYS49_32455"/>
<evidence type="ECO:0000313" key="1">
    <source>
        <dbReference type="EMBL" id="WMN12108.1"/>
    </source>
</evidence>
<evidence type="ECO:0000313" key="2">
    <source>
        <dbReference type="Proteomes" id="UP001230496"/>
    </source>
</evidence>
<dbReference type="EMBL" id="CP129971">
    <property type="protein sequence ID" value="WMN12108.1"/>
    <property type="molecule type" value="Genomic_DNA"/>
</dbReference>
<sequence length="59" mass="6523">MNRKEFLRNSAILGGASILPLSTAFSQNVTENGIDKLVDSNGNFIQKSSQSIKLRKKTR</sequence>
<keyword evidence="2" id="KW-1185">Reference proteome</keyword>
<dbReference type="AlphaFoldDB" id="A0AA51RCS1"/>
<dbReference type="RefSeq" id="WP_308349956.1">
    <property type="nucleotide sequence ID" value="NZ_CP129971.1"/>
</dbReference>
<gene>
    <name evidence="1" type="ORF">QYS49_32455</name>
</gene>
<organism evidence="1 2">
    <name type="scientific">Marivirga salinarum</name>
    <dbReference type="NCBI Taxonomy" id="3059078"/>
    <lineage>
        <taxon>Bacteria</taxon>
        <taxon>Pseudomonadati</taxon>
        <taxon>Bacteroidota</taxon>
        <taxon>Cytophagia</taxon>
        <taxon>Cytophagales</taxon>
        <taxon>Marivirgaceae</taxon>
        <taxon>Marivirga</taxon>
    </lineage>
</organism>
<accession>A0AA51RCS1</accession>
<name>A0AA51RCS1_9BACT</name>
<proteinExistence type="predicted"/>